<dbReference type="GO" id="GO:0003697">
    <property type="term" value="F:single-stranded DNA binding"/>
    <property type="evidence" value="ECO:0007669"/>
    <property type="project" value="UniProtKB-UniRule"/>
</dbReference>
<dbReference type="Pfam" id="PF00436">
    <property type="entry name" value="SSB"/>
    <property type="match status" value="1"/>
</dbReference>
<sequence>MRGINKIILVGYTGEAPSVHTFDDGSQSVEFSLATKDSWRNKTTGEQETITDWHRIKVKGKLAEFAGKYIQKGAPLYVEGKMKYRSFGEEGQRKTIAEVIVQGFDGKIELLPSGQSTPSPIESDNPLDFDDE</sequence>
<dbReference type="Gene3D" id="2.40.50.140">
    <property type="entry name" value="Nucleic acid-binding proteins"/>
    <property type="match status" value="1"/>
</dbReference>
<name>A0A557PGW7_9VIBR</name>
<feature type="region of interest" description="Disordered" evidence="4">
    <location>
        <begin position="110"/>
        <end position="132"/>
    </location>
</feature>
<comment type="caution">
    <text evidence="2">Lacks conserved residue(s) required for the propagation of feature annotation.</text>
</comment>
<protein>
    <recommendedName>
        <fullName evidence="2 3">Single-stranded DNA-binding protein</fullName>
        <shortName evidence="2">SSB</shortName>
    </recommendedName>
</protein>
<keyword evidence="1 2" id="KW-0238">DNA-binding</keyword>
<organism evidence="5 6">
    <name type="scientific">Vibrio algivorus</name>
    <dbReference type="NCBI Taxonomy" id="1667024"/>
    <lineage>
        <taxon>Bacteria</taxon>
        <taxon>Pseudomonadati</taxon>
        <taxon>Pseudomonadota</taxon>
        <taxon>Gammaproteobacteria</taxon>
        <taxon>Vibrionales</taxon>
        <taxon>Vibrionaceae</taxon>
        <taxon>Vibrio</taxon>
    </lineage>
</organism>
<dbReference type="InterPro" id="IPR011344">
    <property type="entry name" value="ssDNA-bd"/>
</dbReference>
<proteinExistence type="inferred from homology"/>
<dbReference type="SUPFAM" id="SSF50249">
    <property type="entry name" value="Nucleic acid-binding proteins"/>
    <property type="match status" value="1"/>
</dbReference>
<dbReference type="GO" id="GO:0006260">
    <property type="term" value="P:DNA replication"/>
    <property type="evidence" value="ECO:0007669"/>
    <property type="project" value="InterPro"/>
</dbReference>
<evidence type="ECO:0000256" key="4">
    <source>
        <dbReference type="SAM" id="MobiDB-lite"/>
    </source>
</evidence>
<dbReference type="OrthoDB" id="9809878at2"/>
<reference evidence="5 6" key="1">
    <citation type="submission" date="2019-07" db="EMBL/GenBank/DDBJ databases">
        <title>The draft genome sequence of Vibrio algivorus M1486.</title>
        <authorList>
            <person name="Meng X."/>
        </authorList>
    </citation>
    <scope>NUCLEOTIDE SEQUENCE [LARGE SCALE GENOMIC DNA]</scope>
    <source>
        <strain evidence="5 6">M1486</strain>
    </source>
</reference>
<dbReference type="PANTHER" id="PTHR10302:SF0">
    <property type="entry name" value="SINGLE-STRANDED DNA-BINDING PROTEIN, MITOCHONDRIAL"/>
    <property type="match status" value="1"/>
</dbReference>
<dbReference type="InterPro" id="IPR012340">
    <property type="entry name" value="NA-bd_OB-fold"/>
</dbReference>
<dbReference type="GO" id="GO:0009295">
    <property type="term" value="C:nucleoid"/>
    <property type="evidence" value="ECO:0007669"/>
    <property type="project" value="TreeGrafter"/>
</dbReference>
<comment type="caution">
    <text evidence="5">The sequence shown here is derived from an EMBL/GenBank/DDBJ whole genome shotgun (WGS) entry which is preliminary data.</text>
</comment>
<dbReference type="NCBIfam" id="TIGR00621">
    <property type="entry name" value="ssb"/>
    <property type="match status" value="1"/>
</dbReference>
<dbReference type="PROSITE" id="PS50935">
    <property type="entry name" value="SSB"/>
    <property type="match status" value="1"/>
</dbReference>
<accession>A0A557PGW7</accession>
<comment type="subunit">
    <text evidence="2">Homotetramer.</text>
</comment>
<dbReference type="RefSeq" id="WP_144229604.1">
    <property type="nucleotide sequence ID" value="NZ_CANNCB010000028.1"/>
</dbReference>
<gene>
    <name evidence="5" type="primary">ssb</name>
    <name evidence="5" type="ORF">FOF44_00060</name>
</gene>
<evidence type="ECO:0000256" key="1">
    <source>
        <dbReference type="ARBA" id="ARBA00023125"/>
    </source>
</evidence>
<dbReference type="CDD" id="cd04496">
    <property type="entry name" value="SSB_OBF"/>
    <property type="match status" value="1"/>
</dbReference>
<feature type="compositionally biased region" description="Polar residues" evidence="4">
    <location>
        <begin position="113"/>
        <end position="122"/>
    </location>
</feature>
<dbReference type="InterPro" id="IPR000424">
    <property type="entry name" value="Primosome_PriB/ssb"/>
</dbReference>
<dbReference type="AlphaFoldDB" id="A0A557PGW7"/>
<evidence type="ECO:0000313" key="5">
    <source>
        <dbReference type="EMBL" id="TVO39899.1"/>
    </source>
</evidence>
<dbReference type="HAMAP" id="MF_00984">
    <property type="entry name" value="SSB"/>
    <property type="match status" value="1"/>
</dbReference>
<evidence type="ECO:0000256" key="3">
    <source>
        <dbReference type="RuleBase" id="RU000524"/>
    </source>
</evidence>
<dbReference type="EMBL" id="VMKJ01000001">
    <property type="protein sequence ID" value="TVO39899.1"/>
    <property type="molecule type" value="Genomic_DNA"/>
</dbReference>
<evidence type="ECO:0000256" key="2">
    <source>
        <dbReference type="HAMAP-Rule" id="MF_00984"/>
    </source>
</evidence>
<dbReference type="PANTHER" id="PTHR10302">
    <property type="entry name" value="SINGLE-STRANDED DNA-BINDING PROTEIN"/>
    <property type="match status" value="1"/>
</dbReference>
<evidence type="ECO:0000313" key="6">
    <source>
        <dbReference type="Proteomes" id="UP000319828"/>
    </source>
</evidence>
<dbReference type="Proteomes" id="UP000319828">
    <property type="component" value="Unassembled WGS sequence"/>
</dbReference>